<evidence type="ECO:0000256" key="3">
    <source>
        <dbReference type="ARBA" id="ARBA00022741"/>
    </source>
</evidence>
<keyword evidence="2" id="KW-0813">Transport</keyword>
<dbReference type="Gene3D" id="3.40.50.300">
    <property type="entry name" value="P-loop containing nucleotide triphosphate hydrolases"/>
    <property type="match status" value="1"/>
</dbReference>
<organism evidence="6 7">
    <name type="scientific">Tissierella carlieri</name>
    <dbReference type="NCBI Taxonomy" id="689904"/>
    <lineage>
        <taxon>Bacteria</taxon>
        <taxon>Bacillati</taxon>
        <taxon>Bacillota</taxon>
        <taxon>Tissierellia</taxon>
        <taxon>Tissierellales</taxon>
        <taxon>Tissierellaceae</taxon>
        <taxon>Tissierella</taxon>
    </lineage>
</organism>
<protein>
    <submittedName>
        <fullName evidence="6">ABC transporter ATP-binding protein</fullName>
    </submittedName>
</protein>
<proteinExistence type="inferred from homology"/>
<dbReference type="SUPFAM" id="SSF52540">
    <property type="entry name" value="P-loop containing nucleoside triphosphate hydrolases"/>
    <property type="match status" value="1"/>
</dbReference>
<evidence type="ECO:0000313" key="7">
    <source>
        <dbReference type="Proteomes" id="UP001524478"/>
    </source>
</evidence>
<dbReference type="InterPro" id="IPR003439">
    <property type="entry name" value="ABC_transporter-like_ATP-bd"/>
</dbReference>
<evidence type="ECO:0000259" key="5">
    <source>
        <dbReference type="PROSITE" id="PS50893"/>
    </source>
</evidence>
<dbReference type="InterPro" id="IPR003593">
    <property type="entry name" value="AAA+_ATPase"/>
</dbReference>
<dbReference type="SMART" id="SM00382">
    <property type="entry name" value="AAA"/>
    <property type="match status" value="1"/>
</dbReference>
<keyword evidence="3" id="KW-0547">Nucleotide-binding</keyword>
<dbReference type="InterPro" id="IPR017871">
    <property type="entry name" value="ABC_transporter-like_CS"/>
</dbReference>
<dbReference type="Pfam" id="PF00005">
    <property type="entry name" value="ABC_tran"/>
    <property type="match status" value="1"/>
</dbReference>
<comment type="caution">
    <text evidence="6">The sequence shown here is derived from an EMBL/GenBank/DDBJ whole genome shotgun (WGS) entry which is preliminary data.</text>
</comment>
<dbReference type="InterPro" id="IPR017911">
    <property type="entry name" value="MacB-like_ATP-bd"/>
</dbReference>
<dbReference type="PANTHER" id="PTHR42798:SF6">
    <property type="entry name" value="CELL DIVISION ATP-BINDING PROTEIN FTSE"/>
    <property type="match status" value="1"/>
</dbReference>
<evidence type="ECO:0000256" key="1">
    <source>
        <dbReference type="ARBA" id="ARBA00005417"/>
    </source>
</evidence>
<gene>
    <name evidence="6" type="ORF">NE686_18805</name>
</gene>
<evidence type="ECO:0000256" key="4">
    <source>
        <dbReference type="ARBA" id="ARBA00022840"/>
    </source>
</evidence>
<evidence type="ECO:0000256" key="2">
    <source>
        <dbReference type="ARBA" id="ARBA00022448"/>
    </source>
</evidence>
<sequence>MIYAKKVTKIYGENTNNPVYALKNINLDIEEGKFIAIIGRSGSAKTTLLNVLCGLDIPSKGEVFICNRNLINFNEDERIRFRRTMIGFIFQSYNLIPVLNARENIELPQINEDKDYVDDLMKTMDIFDRRLHLPSELSGGQQQRVAICRALVNKPKIMLADEPTGNLDSKSEIEVLELLKDMVIKYNTTIVLITHNLELTKYADEIIVLNDGEIVEYEKKI</sequence>
<reference evidence="6 7" key="1">
    <citation type="submission" date="2022-06" db="EMBL/GenBank/DDBJ databases">
        <title>Isolation of gut microbiota from human fecal samples.</title>
        <authorList>
            <person name="Pamer E.G."/>
            <person name="Barat B."/>
            <person name="Waligurski E."/>
            <person name="Medina S."/>
            <person name="Paddock L."/>
            <person name="Mostad J."/>
        </authorList>
    </citation>
    <scope>NUCLEOTIDE SEQUENCE [LARGE SCALE GENOMIC DNA]</scope>
    <source>
        <strain evidence="6 7">DFI.7.95</strain>
    </source>
</reference>
<dbReference type="GO" id="GO:0005524">
    <property type="term" value="F:ATP binding"/>
    <property type="evidence" value="ECO:0007669"/>
    <property type="project" value="UniProtKB-KW"/>
</dbReference>
<dbReference type="InterPro" id="IPR027417">
    <property type="entry name" value="P-loop_NTPase"/>
</dbReference>
<dbReference type="PROSITE" id="PS00211">
    <property type="entry name" value="ABC_TRANSPORTER_1"/>
    <property type="match status" value="1"/>
</dbReference>
<dbReference type="Proteomes" id="UP001524478">
    <property type="component" value="Unassembled WGS sequence"/>
</dbReference>
<dbReference type="CDD" id="cd03255">
    <property type="entry name" value="ABC_MJ0796_LolCDE_FtsE"/>
    <property type="match status" value="1"/>
</dbReference>
<name>A0ABT1SF91_9FIRM</name>
<accession>A0ABT1SF91</accession>
<evidence type="ECO:0000313" key="6">
    <source>
        <dbReference type="EMBL" id="MCQ4925160.1"/>
    </source>
</evidence>
<dbReference type="PROSITE" id="PS50893">
    <property type="entry name" value="ABC_TRANSPORTER_2"/>
    <property type="match status" value="1"/>
</dbReference>
<dbReference type="PANTHER" id="PTHR42798">
    <property type="entry name" value="LIPOPROTEIN-RELEASING SYSTEM ATP-BINDING PROTEIN LOLD"/>
    <property type="match status" value="1"/>
</dbReference>
<feature type="domain" description="ABC transporter" evidence="5">
    <location>
        <begin position="2"/>
        <end position="221"/>
    </location>
</feature>
<dbReference type="EMBL" id="JANGAC010000018">
    <property type="protein sequence ID" value="MCQ4925160.1"/>
    <property type="molecule type" value="Genomic_DNA"/>
</dbReference>
<dbReference type="RefSeq" id="WP_256312724.1">
    <property type="nucleotide sequence ID" value="NZ_JANGAC010000018.1"/>
</dbReference>
<comment type="similarity">
    <text evidence="1">Belongs to the ABC transporter superfamily.</text>
</comment>
<keyword evidence="4 6" id="KW-0067">ATP-binding</keyword>
<keyword evidence="7" id="KW-1185">Reference proteome</keyword>